<organism evidence="1">
    <name type="scientific">marine sediment metagenome</name>
    <dbReference type="NCBI Taxonomy" id="412755"/>
    <lineage>
        <taxon>unclassified sequences</taxon>
        <taxon>metagenomes</taxon>
        <taxon>ecological metagenomes</taxon>
    </lineage>
</organism>
<evidence type="ECO:0000313" key="1">
    <source>
        <dbReference type="EMBL" id="KKL58143.1"/>
    </source>
</evidence>
<proteinExistence type="predicted"/>
<dbReference type="AlphaFoldDB" id="A0A0F9D8X5"/>
<accession>A0A0F9D8X5</accession>
<gene>
    <name evidence="1" type="ORF">LCGC14_2228390</name>
</gene>
<dbReference type="EMBL" id="LAZR01029928">
    <property type="protein sequence ID" value="KKL58143.1"/>
    <property type="molecule type" value="Genomic_DNA"/>
</dbReference>
<feature type="non-terminal residue" evidence="1">
    <location>
        <position position="122"/>
    </location>
</feature>
<reference evidence="1" key="1">
    <citation type="journal article" date="2015" name="Nature">
        <title>Complex archaea that bridge the gap between prokaryotes and eukaryotes.</title>
        <authorList>
            <person name="Spang A."/>
            <person name="Saw J.H."/>
            <person name="Jorgensen S.L."/>
            <person name="Zaremba-Niedzwiedzka K."/>
            <person name="Martijn J."/>
            <person name="Lind A.E."/>
            <person name="van Eijk R."/>
            <person name="Schleper C."/>
            <person name="Guy L."/>
            <person name="Ettema T.J."/>
        </authorList>
    </citation>
    <scope>NUCLEOTIDE SEQUENCE</scope>
</reference>
<protein>
    <submittedName>
        <fullName evidence="1">Uncharacterized protein</fullName>
    </submittedName>
</protein>
<sequence>MSDAAENVTALATQSASPVVRAAEAALAAPPTRAQLEHQYRMLAATLITNETAWAAYMTRCDAIVEIKLYGHKHAGTVAIAGLKGMAMGFDFMRALATVKVIHGTPTIRGPSALAMIRERCP</sequence>
<comment type="caution">
    <text evidence="1">The sequence shown here is derived from an EMBL/GenBank/DDBJ whole genome shotgun (WGS) entry which is preliminary data.</text>
</comment>
<name>A0A0F9D8X5_9ZZZZ</name>